<name>A0A2H1WIK9_SPOFR</name>
<proteinExistence type="predicted"/>
<accession>A0A2H1WIK9</accession>
<dbReference type="EMBL" id="ODYU01008912">
    <property type="protein sequence ID" value="SOQ52905.1"/>
    <property type="molecule type" value="Genomic_DNA"/>
</dbReference>
<evidence type="ECO:0000313" key="1">
    <source>
        <dbReference type="EMBL" id="SOQ52905.1"/>
    </source>
</evidence>
<gene>
    <name evidence="1" type="ORF">SFRICE_031243</name>
</gene>
<organism evidence="1">
    <name type="scientific">Spodoptera frugiperda</name>
    <name type="common">Fall armyworm</name>
    <dbReference type="NCBI Taxonomy" id="7108"/>
    <lineage>
        <taxon>Eukaryota</taxon>
        <taxon>Metazoa</taxon>
        <taxon>Ecdysozoa</taxon>
        <taxon>Arthropoda</taxon>
        <taxon>Hexapoda</taxon>
        <taxon>Insecta</taxon>
        <taxon>Pterygota</taxon>
        <taxon>Neoptera</taxon>
        <taxon>Endopterygota</taxon>
        <taxon>Lepidoptera</taxon>
        <taxon>Glossata</taxon>
        <taxon>Ditrysia</taxon>
        <taxon>Noctuoidea</taxon>
        <taxon>Noctuidae</taxon>
        <taxon>Amphipyrinae</taxon>
        <taxon>Spodoptera</taxon>
    </lineage>
</organism>
<sequence length="80" mass="9326">MKGCRYGHAVKPSYKVKHHGIHVMLADYKTFHTISILPRMSQAPPMRLYSDEPEPFNAQKRPWTPLTPEKSQFGWLEVCE</sequence>
<protein>
    <submittedName>
        <fullName evidence="1">SFRICE_031243</fullName>
    </submittedName>
</protein>
<dbReference type="AlphaFoldDB" id="A0A2H1WIK9"/>
<reference evidence="1" key="1">
    <citation type="submission" date="2016-07" db="EMBL/GenBank/DDBJ databases">
        <authorList>
            <person name="Bretaudeau A."/>
        </authorList>
    </citation>
    <scope>NUCLEOTIDE SEQUENCE</scope>
    <source>
        <strain evidence="1">Rice</strain>
        <tissue evidence="1">Whole body</tissue>
    </source>
</reference>